<keyword evidence="3" id="KW-1185">Reference proteome</keyword>
<dbReference type="EMBL" id="ML769572">
    <property type="protein sequence ID" value="KAE9393419.1"/>
    <property type="molecule type" value="Genomic_DNA"/>
</dbReference>
<organism evidence="2 3">
    <name type="scientific">Gymnopus androsaceus JB14</name>
    <dbReference type="NCBI Taxonomy" id="1447944"/>
    <lineage>
        <taxon>Eukaryota</taxon>
        <taxon>Fungi</taxon>
        <taxon>Dikarya</taxon>
        <taxon>Basidiomycota</taxon>
        <taxon>Agaricomycotina</taxon>
        <taxon>Agaricomycetes</taxon>
        <taxon>Agaricomycetidae</taxon>
        <taxon>Agaricales</taxon>
        <taxon>Marasmiineae</taxon>
        <taxon>Omphalotaceae</taxon>
        <taxon>Gymnopus</taxon>
    </lineage>
</organism>
<feature type="transmembrane region" description="Helical" evidence="1">
    <location>
        <begin position="494"/>
        <end position="515"/>
    </location>
</feature>
<feature type="transmembrane region" description="Helical" evidence="1">
    <location>
        <begin position="82"/>
        <end position="99"/>
    </location>
</feature>
<dbReference type="Proteomes" id="UP000799118">
    <property type="component" value="Unassembled WGS sequence"/>
</dbReference>
<accession>A0A6A4H5C6</accession>
<keyword evidence="1" id="KW-0472">Membrane</keyword>
<dbReference type="AlphaFoldDB" id="A0A6A4H5C6"/>
<evidence type="ECO:0000313" key="3">
    <source>
        <dbReference type="Proteomes" id="UP000799118"/>
    </source>
</evidence>
<reference evidence="2" key="1">
    <citation type="journal article" date="2019" name="Environ. Microbiol.">
        <title>Fungal ecological strategies reflected in gene transcription - a case study of two litter decomposers.</title>
        <authorList>
            <person name="Barbi F."/>
            <person name="Kohler A."/>
            <person name="Barry K."/>
            <person name="Baskaran P."/>
            <person name="Daum C."/>
            <person name="Fauchery L."/>
            <person name="Ihrmark K."/>
            <person name="Kuo A."/>
            <person name="LaButti K."/>
            <person name="Lipzen A."/>
            <person name="Morin E."/>
            <person name="Grigoriev I.V."/>
            <person name="Henrissat B."/>
            <person name="Lindahl B."/>
            <person name="Martin F."/>
        </authorList>
    </citation>
    <scope>NUCLEOTIDE SEQUENCE</scope>
    <source>
        <strain evidence="2">JB14</strain>
    </source>
</reference>
<name>A0A6A4H5C6_9AGAR</name>
<gene>
    <name evidence="2" type="ORF">BT96DRAFT_760802</name>
</gene>
<proteinExistence type="predicted"/>
<feature type="transmembrane region" description="Helical" evidence="1">
    <location>
        <begin position="6"/>
        <end position="30"/>
    </location>
</feature>
<protein>
    <submittedName>
        <fullName evidence="2">Uncharacterized protein</fullName>
    </submittedName>
</protein>
<feature type="transmembrane region" description="Helical" evidence="1">
    <location>
        <begin position="51"/>
        <end position="70"/>
    </location>
</feature>
<feature type="non-terminal residue" evidence="2">
    <location>
        <position position="1"/>
    </location>
</feature>
<keyword evidence="1" id="KW-0812">Transmembrane</keyword>
<feature type="non-terminal residue" evidence="2">
    <location>
        <position position="555"/>
    </location>
</feature>
<evidence type="ECO:0000256" key="1">
    <source>
        <dbReference type="SAM" id="Phobius"/>
    </source>
</evidence>
<evidence type="ECO:0000313" key="2">
    <source>
        <dbReference type="EMBL" id="KAE9393419.1"/>
    </source>
</evidence>
<keyword evidence="1" id="KW-1133">Transmembrane helix</keyword>
<sequence>WLAISTIVGGLVAGIIVAMGNHFFFSLLNGKRTDLYCQFWITTAKNILPKVVQVAFGMSMGCSLTPAVWYHVGHHLHTLPQLDHLFALSVPLSLLRLIFSRQIIFLLPLVIIEIAIQSLSLLPIFVPGALTIESAAAQSVIAKIPTLDLSSIYPPIAVEMSHFESNFMEPSTLFKEVIQAATTTDVARGWSAPNEICSSALTCSYSFNYSWPRKYNAPALQCTNLPSTAIGDGMNASSGPISIVLYNREHATAEDTGSVYNATFTLDRAVDPIEWLDTWNQTYLYNLTIACIPHFGLENPLALQAGELPPVGSSCVFWNATYSATTEFANNTQSTSAQILSYNSPLSPWDCLLEATCYDSWNNYIVGLTDTLSPDASFAIASHAMAETFVDMFLGNLSFVGFTGAFMENGDTTSALYTPLFSINSTALGFDLTAPAGNLSQGLTNLFTNTTQVAFISLASNLTDPSVPTTPLTLVAMDFTPLFNQYHYIQWKLFLIYGLTVSLVAVAGVYGVWCMQVDVHPRTMNFSEVVAATRHVDVDLALMKDEGTSDVRLQY</sequence>
<feature type="transmembrane region" description="Helical" evidence="1">
    <location>
        <begin position="106"/>
        <end position="126"/>
    </location>
</feature>
<dbReference type="OrthoDB" id="3158487at2759"/>